<keyword evidence="12 19" id="KW-0133">Cell shape</keyword>
<evidence type="ECO:0000256" key="15">
    <source>
        <dbReference type="ARBA" id="ARBA00023306"/>
    </source>
</evidence>
<dbReference type="SUPFAM" id="SSF56194">
    <property type="entry name" value="Uridine diphospho-N-Acetylenolpyruvylglucosamine reductase, MurB, C-terminal domain"/>
    <property type="match status" value="1"/>
</dbReference>
<feature type="active site" evidence="19">
    <location>
        <position position="300"/>
    </location>
</feature>
<keyword evidence="16 19" id="KW-0961">Cell wall biogenesis/degradation</keyword>
<dbReference type="GO" id="GO:0008762">
    <property type="term" value="F:UDP-N-acetylmuramate dehydrogenase activity"/>
    <property type="evidence" value="ECO:0007669"/>
    <property type="project" value="UniProtKB-UniRule"/>
</dbReference>
<evidence type="ECO:0000256" key="13">
    <source>
        <dbReference type="ARBA" id="ARBA00022984"/>
    </source>
</evidence>
<dbReference type="InterPro" id="IPR011601">
    <property type="entry name" value="MurB_C"/>
</dbReference>
<keyword evidence="9 19" id="KW-0285">Flavoprotein</keyword>
<gene>
    <name evidence="19" type="primary">murB</name>
    <name evidence="21" type="ORF">N825_16975</name>
</gene>
<dbReference type="InterPro" id="IPR036318">
    <property type="entry name" value="FAD-bd_PCMH-like_sf"/>
</dbReference>
<name>W9H1A3_9PROT</name>
<dbReference type="OrthoDB" id="9804753at2"/>
<dbReference type="STRING" id="1385369.N825_16975"/>
<proteinExistence type="inferred from homology"/>
<comment type="pathway">
    <text evidence="4 19">Cell wall biogenesis; peptidoglycan biosynthesis.</text>
</comment>
<organism evidence="21 22">
    <name type="scientific">Skermanella stibiiresistens SB22</name>
    <dbReference type="NCBI Taxonomy" id="1385369"/>
    <lineage>
        <taxon>Bacteria</taxon>
        <taxon>Pseudomonadati</taxon>
        <taxon>Pseudomonadota</taxon>
        <taxon>Alphaproteobacteria</taxon>
        <taxon>Rhodospirillales</taxon>
        <taxon>Azospirillaceae</taxon>
        <taxon>Skermanella</taxon>
    </lineage>
</organism>
<dbReference type="Gene3D" id="3.30.465.10">
    <property type="match status" value="1"/>
</dbReference>
<evidence type="ECO:0000259" key="20">
    <source>
        <dbReference type="PROSITE" id="PS51387"/>
    </source>
</evidence>
<dbReference type="GO" id="GO:0009252">
    <property type="term" value="P:peptidoglycan biosynthetic process"/>
    <property type="evidence" value="ECO:0007669"/>
    <property type="project" value="UniProtKB-UniRule"/>
</dbReference>
<evidence type="ECO:0000256" key="19">
    <source>
        <dbReference type="HAMAP-Rule" id="MF_00037"/>
    </source>
</evidence>
<keyword evidence="22" id="KW-1185">Reference proteome</keyword>
<dbReference type="PANTHER" id="PTHR21071:SF4">
    <property type="entry name" value="UDP-N-ACETYLENOLPYRUVOYLGLUCOSAMINE REDUCTASE"/>
    <property type="match status" value="1"/>
</dbReference>
<keyword evidence="7 19" id="KW-0963">Cytoplasm</keyword>
<sequence length="318" mass="33291">MSAALEMAHASHLIDRLPVPRGRLTANAPLATVTWFRVGGPAEVMFKPADAADLADFLAGCPVDVPVTVIGVASNLLVRDGGVPGVVIRLGRAFADIVVDGVEIHVGAAALDLNTAMAARDAGLAGLEFLSGIPGTIGGALRMNGGAYGRELSDVVVSATAVDRRGRGHVLDRDALGLTYRHCAVPEDWIFTGATLRGEPGDRAAIAHKMHEIATSRADSQPVRARTGGSTFANPPGEKAWALIDRAGCRGLMIGGAQVSEKHCNFLLNLGTATADDLESLGEEVRRRVHETSGIELRWEIRRIGVPASVKPSVGSQP</sequence>
<dbReference type="GO" id="GO:0005829">
    <property type="term" value="C:cytosol"/>
    <property type="evidence" value="ECO:0007669"/>
    <property type="project" value="TreeGrafter"/>
</dbReference>
<evidence type="ECO:0000256" key="2">
    <source>
        <dbReference type="ARBA" id="ARBA00003921"/>
    </source>
</evidence>
<evidence type="ECO:0000256" key="7">
    <source>
        <dbReference type="ARBA" id="ARBA00022490"/>
    </source>
</evidence>
<evidence type="ECO:0000256" key="4">
    <source>
        <dbReference type="ARBA" id="ARBA00004752"/>
    </source>
</evidence>
<evidence type="ECO:0000256" key="12">
    <source>
        <dbReference type="ARBA" id="ARBA00022960"/>
    </source>
</evidence>
<evidence type="ECO:0000256" key="18">
    <source>
        <dbReference type="ARBA" id="ARBA00048914"/>
    </source>
</evidence>
<dbReference type="GO" id="GO:0071555">
    <property type="term" value="P:cell wall organization"/>
    <property type="evidence" value="ECO:0007669"/>
    <property type="project" value="UniProtKB-KW"/>
</dbReference>
<dbReference type="NCBIfam" id="TIGR00179">
    <property type="entry name" value="murB"/>
    <property type="match status" value="1"/>
</dbReference>
<dbReference type="InterPro" id="IPR036635">
    <property type="entry name" value="MurB_C_sf"/>
</dbReference>
<evidence type="ECO:0000256" key="5">
    <source>
        <dbReference type="ARBA" id="ARBA00012518"/>
    </source>
</evidence>
<dbReference type="SUPFAM" id="SSF56176">
    <property type="entry name" value="FAD-binding/transporter-associated domain-like"/>
    <property type="match status" value="1"/>
</dbReference>
<feature type="domain" description="FAD-binding PCMH-type" evidence="20">
    <location>
        <begin position="37"/>
        <end position="201"/>
    </location>
</feature>
<evidence type="ECO:0000256" key="9">
    <source>
        <dbReference type="ARBA" id="ARBA00022630"/>
    </source>
</evidence>
<evidence type="ECO:0000256" key="8">
    <source>
        <dbReference type="ARBA" id="ARBA00022618"/>
    </source>
</evidence>
<evidence type="ECO:0000313" key="22">
    <source>
        <dbReference type="Proteomes" id="UP000019486"/>
    </source>
</evidence>
<keyword evidence="15 19" id="KW-0131">Cell cycle</keyword>
<evidence type="ECO:0000313" key="21">
    <source>
        <dbReference type="EMBL" id="EWY37528.1"/>
    </source>
</evidence>
<dbReference type="Proteomes" id="UP000019486">
    <property type="component" value="Unassembled WGS sequence"/>
</dbReference>
<dbReference type="AlphaFoldDB" id="W9H1A3"/>
<comment type="cofactor">
    <cofactor evidence="1 19">
        <name>FAD</name>
        <dbReference type="ChEBI" id="CHEBI:57692"/>
    </cofactor>
</comment>
<dbReference type="HAMAP" id="MF_00037">
    <property type="entry name" value="MurB"/>
    <property type="match status" value="1"/>
</dbReference>
<keyword evidence="8 19" id="KW-0132">Cell division</keyword>
<reference evidence="21 22" key="1">
    <citation type="submission" date="2013-08" db="EMBL/GenBank/DDBJ databases">
        <title>The genome sequence of Skermanella stibiiresistens.</title>
        <authorList>
            <person name="Zhu W."/>
            <person name="Wang G."/>
        </authorList>
    </citation>
    <scope>NUCLEOTIDE SEQUENCE [LARGE SCALE GENOMIC DNA]</scope>
    <source>
        <strain evidence="21 22">SB22</strain>
    </source>
</reference>
<dbReference type="InterPro" id="IPR003170">
    <property type="entry name" value="MurB"/>
</dbReference>
<dbReference type="Gene3D" id="3.90.78.10">
    <property type="entry name" value="UDP-N-acetylenolpyruvoylglucosamine reductase, C-terminal domain"/>
    <property type="match status" value="1"/>
</dbReference>
<dbReference type="InterPro" id="IPR016167">
    <property type="entry name" value="FAD-bd_PCMH_sub1"/>
</dbReference>
<evidence type="ECO:0000256" key="1">
    <source>
        <dbReference type="ARBA" id="ARBA00001974"/>
    </source>
</evidence>
<keyword evidence="11 19" id="KW-0521">NADP</keyword>
<dbReference type="PATRIC" id="fig|1385369.3.peg.5371"/>
<dbReference type="GO" id="GO:0008360">
    <property type="term" value="P:regulation of cell shape"/>
    <property type="evidence" value="ECO:0007669"/>
    <property type="project" value="UniProtKB-KW"/>
</dbReference>
<dbReference type="EMBL" id="AVFL01000025">
    <property type="protein sequence ID" value="EWY37528.1"/>
    <property type="molecule type" value="Genomic_DNA"/>
</dbReference>
<dbReference type="InterPro" id="IPR016166">
    <property type="entry name" value="FAD-bd_PCMH"/>
</dbReference>
<evidence type="ECO:0000256" key="3">
    <source>
        <dbReference type="ARBA" id="ARBA00004496"/>
    </source>
</evidence>
<dbReference type="PANTHER" id="PTHR21071">
    <property type="entry name" value="UDP-N-ACETYLENOLPYRUVOYLGLUCOSAMINE REDUCTASE"/>
    <property type="match status" value="1"/>
</dbReference>
<feature type="active site" description="Proton donor" evidence="19">
    <location>
        <position position="230"/>
    </location>
</feature>
<accession>W9H1A3</accession>
<evidence type="ECO:0000256" key="6">
    <source>
        <dbReference type="ARBA" id="ARBA00015188"/>
    </source>
</evidence>
<feature type="active site" evidence="19">
    <location>
        <position position="181"/>
    </location>
</feature>
<comment type="function">
    <text evidence="2 19">Cell wall formation.</text>
</comment>
<dbReference type="InterPro" id="IPR016169">
    <property type="entry name" value="FAD-bd_PCMH_sub2"/>
</dbReference>
<comment type="similarity">
    <text evidence="19">Belongs to the MurB family.</text>
</comment>
<dbReference type="UniPathway" id="UPA00219"/>
<dbReference type="NCBIfam" id="NF010480">
    <property type="entry name" value="PRK13905.1"/>
    <property type="match status" value="1"/>
</dbReference>
<dbReference type="RefSeq" id="WP_037458637.1">
    <property type="nucleotide sequence ID" value="NZ_AVFL01000025.1"/>
</dbReference>
<dbReference type="Pfam" id="PF02873">
    <property type="entry name" value="MurB_C"/>
    <property type="match status" value="1"/>
</dbReference>
<evidence type="ECO:0000256" key="10">
    <source>
        <dbReference type="ARBA" id="ARBA00022827"/>
    </source>
</evidence>
<dbReference type="InterPro" id="IPR006094">
    <property type="entry name" value="Oxid_FAD_bind_N"/>
</dbReference>
<keyword evidence="10 19" id="KW-0274">FAD</keyword>
<evidence type="ECO:0000256" key="17">
    <source>
        <dbReference type="ARBA" id="ARBA00031026"/>
    </source>
</evidence>
<dbReference type="Gene3D" id="3.30.43.10">
    <property type="entry name" value="Uridine Diphospho-n-acetylenolpyruvylglucosamine Reductase, domain 2"/>
    <property type="match status" value="1"/>
</dbReference>
<comment type="caution">
    <text evidence="21">The sequence shown here is derived from an EMBL/GenBank/DDBJ whole genome shotgun (WGS) entry which is preliminary data.</text>
</comment>
<protein>
    <recommendedName>
        <fullName evidence="6 19">UDP-N-acetylenolpyruvoylglucosamine reductase</fullName>
        <ecNumber evidence="5 19">1.3.1.98</ecNumber>
    </recommendedName>
    <alternativeName>
        <fullName evidence="17 19">UDP-N-acetylmuramate dehydrogenase</fullName>
    </alternativeName>
</protein>
<comment type="subcellular location">
    <subcellularLocation>
        <location evidence="3 19">Cytoplasm</location>
    </subcellularLocation>
</comment>
<dbReference type="EC" id="1.3.1.98" evidence="5 19"/>
<evidence type="ECO:0000256" key="11">
    <source>
        <dbReference type="ARBA" id="ARBA00022857"/>
    </source>
</evidence>
<dbReference type="PROSITE" id="PS51387">
    <property type="entry name" value="FAD_PCMH"/>
    <property type="match status" value="1"/>
</dbReference>
<evidence type="ECO:0000256" key="16">
    <source>
        <dbReference type="ARBA" id="ARBA00023316"/>
    </source>
</evidence>
<dbReference type="Pfam" id="PF01565">
    <property type="entry name" value="FAD_binding_4"/>
    <property type="match status" value="1"/>
</dbReference>
<keyword evidence="14 19" id="KW-0560">Oxidoreductase</keyword>
<keyword evidence="13 19" id="KW-0573">Peptidoglycan synthesis</keyword>
<dbReference type="GO" id="GO:0051301">
    <property type="term" value="P:cell division"/>
    <property type="evidence" value="ECO:0007669"/>
    <property type="project" value="UniProtKB-KW"/>
</dbReference>
<dbReference type="GO" id="GO:0071949">
    <property type="term" value="F:FAD binding"/>
    <property type="evidence" value="ECO:0007669"/>
    <property type="project" value="InterPro"/>
</dbReference>
<comment type="catalytic activity">
    <reaction evidence="18 19">
        <text>UDP-N-acetyl-alpha-D-muramate + NADP(+) = UDP-N-acetyl-3-O-(1-carboxyvinyl)-alpha-D-glucosamine + NADPH + H(+)</text>
        <dbReference type="Rhea" id="RHEA:12248"/>
        <dbReference type="ChEBI" id="CHEBI:15378"/>
        <dbReference type="ChEBI" id="CHEBI:57783"/>
        <dbReference type="ChEBI" id="CHEBI:58349"/>
        <dbReference type="ChEBI" id="CHEBI:68483"/>
        <dbReference type="ChEBI" id="CHEBI:70757"/>
        <dbReference type="EC" id="1.3.1.98"/>
    </reaction>
</comment>
<evidence type="ECO:0000256" key="14">
    <source>
        <dbReference type="ARBA" id="ARBA00023002"/>
    </source>
</evidence>